<reference evidence="1 2" key="1">
    <citation type="submission" date="2009-07" db="EMBL/GenBank/DDBJ databases">
        <authorList>
            <person name="Madupu R."/>
            <person name="Sebastian Y."/>
            <person name="Durkin A.S."/>
            <person name="Torralba M."/>
            <person name="Methe B."/>
            <person name="Sutton G.G."/>
            <person name="Strausberg R.L."/>
            <person name="Nelson K.E."/>
        </authorList>
    </citation>
    <scope>NUCLEOTIDE SEQUENCE [LARGE SCALE GENOMIC DNA]</scope>
    <source>
        <strain evidence="1 2">RM3277</strain>
    </source>
</reference>
<name>C6RIU0_9BACT</name>
<dbReference type="EMBL" id="ACVQ01000032">
    <property type="protein sequence ID" value="EET78833.1"/>
    <property type="molecule type" value="Genomic_DNA"/>
</dbReference>
<dbReference type="STRING" id="553219.CAMSH0001_1437"/>
<protein>
    <submittedName>
        <fullName evidence="1">Uncharacterized protein</fullName>
    </submittedName>
</protein>
<sequence length="48" mass="5591">MPFKIIISPLKFCLAFERFDLKFYKLKFAKSRETPNLKPNLIAAVSQS</sequence>
<dbReference type="Proteomes" id="UP000003107">
    <property type="component" value="Unassembled WGS sequence"/>
</dbReference>
<evidence type="ECO:0000313" key="2">
    <source>
        <dbReference type="Proteomes" id="UP000003107"/>
    </source>
</evidence>
<comment type="caution">
    <text evidence="1">The sequence shown here is derived from an EMBL/GenBank/DDBJ whole genome shotgun (WGS) entry which is preliminary data.</text>
</comment>
<organism evidence="1 2">
    <name type="scientific">Campylobacter showae RM3277</name>
    <dbReference type="NCBI Taxonomy" id="553219"/>
    <lineage>
        <taxon>Bacteria</taxon>
        <taxon>Pseudomonadati</taxon>
        <taxon>Campylobacterota</taxon>
        <taxon>Epsilonproteobacteria</taxon>
        <taxon>Campylobacterales</taxon>
        <taxon>Campylobacteraceae</taxon>
        <taxon>Campylobacter</taxon>
    </lineage>
</organism>
<evidence type="ECO:0000313" key="1">
    <source>
        <dbReference type="EMBL" id="EET78833.1"/>
    </source>
</evidence>
<dbReference type="AlphaFoldDB" id="C6RIU0"/>
<gene>
    <name evidence="1" type="ORF">CAMSH0001_1437</name>
</gene>
<keyword evidence="2" id="KW-1185">Reference proteome</keyword>
<proteinExistence type="predicted"/>
<accession>C6RIU0</accession>